<keyword evidence="8" id="KW-1185">Reference proteome</keyword>
<evidence type="ECO:0000256" key="1">
    <source>
        <dbReference type="ARBA" id="ARBA00004123"/>
    </source>
</evidence>
<feature type="region of interest" description="Disordered" evidence="6">
    <location>
        <begin position="1"/>
        <end position="54"/>
    </location>
</feature>
<keyword evidence="5" id="KW-0539">Nucleus</keyword>
<dbReference type="InterPro" id="IPR024318">
    <property type="entry name" value="Nro1/ETT1"/>
</dbReference>
<keyword evidence="4" id="KW-0804">Transcription</keyword>
<dbReference type="PANTHER" id="PTHR28290">
    <property type="entry name" value="ENHANCER OF TRANSLATION TERMINATION 1"/>
    <property type="match status" value="1"/>
</dbReference>
<dbReference type="Gene3D" id="1.25.40.10">
    <property type="entry name" value="Tetratricopeptide repeat domain"/>
    <property type="match status" value="1"/>
</dbReference>
<name>A0A9W8AZP9_9FUNG</name>
<dbReference type="OrthoDB" id="5598057at2759"/>
<comment type="similarity">
    <text evidence="2">Belongs to the ETT1 family.</text>
</comment>
<accession>A0A9W8AZP9</accession>
<dbReference type="AlphaFoldDB" id="A0A9W8AZP9"/>
<evidence type="ECO:0000256" key="6">
    <source>
        <dbReference type="SAM" id="MobiDB-lite"/>
    </source>
</evidence>
<organism evidence="7 8">
    <name type="scientific">Dispira parvispora</name>
    <dbReference type="NCBI Taxonomy" id="1520584"/>
    <lineage>
        <taxon>Eukaryota</taxon>
        <taxon>Fungi</taxon>
        <taxon>Fungi incertae sedis</taxon>
        <taxon>Zoopagomycota</taxon>
        <taxon>Kickxellomycotina</taxon>
        <taxon>Dimargaritomycetes</taxon>
        <taxon>Dimargaritales</taxon>
        <taxon>Dimargaritaceae</taxon>
        <taxon>Dispira</taxon>
    </lineage>
</organism>
<proteinExistence type="inferred from homology"/>
<dbReference type="PANTHER" id="PTHR28290:SF1">
    <property type="entry name" value="ENHANCER OF TRANSLATION TERMINATION 1"/>
    <property type="match status" value="1"/>
</dbReference>
<evidence type="ECO:0000313" key="8">
    <source>
        <dbReference type="Proteomes" id="UP001150925"/>
    </source>
</evidence>
<dbReference type="EMBL" id="JANBPY010000058">
    <property type="protein sequence ID" value="KAJ1969450.1"/>
    <property type="molecule type" value="Genomic_DNA"/>
</dbReference>
<comment type="caution">
    <text evidence="7">The sequence shown here is derived from an EMBL/GenBank/DDBJ whole genome shotgun (WGS) entry which is preliminary data.</text>
</comment>
<feature type="compositionally biased region" description="Low complexity" evidence="6">
    <location>
        <begin position="18"/>
        <end position="31"/>
    </location>
</feature>
<protein>
    <submittedName>
        <fullName evidence="7">Uncharacterized protein</fullName>
    </submittedName>
</protein>
<evidence type="ECO:0000256" key="4">
    <source>
        <dbReference type="ARBA" id="ARBA00023163"/>
    </source>
</evidence>
<dbReference type="GO" id="GO:0005634">
    <property type="term" value="C:nucleus"/>
    <property type="evidence" value="ECO:0007669"/>
    <property type="project" value="UniProtKB-SubCell"/>
</dbReference>
<feature type="compositionally biased region" description="Basic residues" evidence="6">
    <location>
        <begin position="7"/>
        <end position="16"/>
    </location>
</feature>
<evidence type="ECO:0000313" key="7">
    <source>
        <dbReference type="EMBL" id="KAJ1969450.1"/>
    </source>
</evidence>
<comment type="subcellular location">
    <subcellularLocation>
        <location evidence="1">Nucleus</location>
    </subcellularLocation>
</comment>
<reference evidence="7" key="1">
    <citation type="submission" date="2022-07" db="EMBL/GenBank/DDBJ databases">
        <title>Phylogenomic reconstructions and comparative analyses of Kickxellomycotina fungi.</title>
        <authorList>
            <person name="Reynolds N.K."/>
            <person name="Stajich J.E."/>
            <person name="Barry K."/>
            <person name="Grigoriev I.V."/>
            <person name="Crous P."/>
            <person name="Smith M.E."/>
        </authorList>
    </citation>
    <scope>NUCLEOTIDE SEQUENCE</scope>
    <source>
        <strain evidence="7">RSA 1196</strain>
    </source>
</reference>
<sequence>MADQQKRRPGGLKRTHGATASTAEKAESSATPQTKQSRIVTEAEKESSQMSIPLELPEGADDLEELRHIYDAAFATLKTDSEHATVLFRGVIHECDRLLRLQAEQTPPSTPGLPPAFYWIYGMALFCLSELTEDQDALGFLELAEEHFNHGLELIDSASPSTRAKYDEVGERLQLTDIQSRLTLACAKTRISQARILATQDMVKSAKTRRWLMSAAVEGFNKLIDHARQQGSEEMRLAGIPWLIQKMELIQSYAELLRDQAEVDDLLQPGVEQLKKVLSDNSDNPKLWNSLGLSYWSLARFYLDQAEDVEDDEEKENDTKHQELLEKAKPYLAQCFEALQKSEQLFADGNPELSLLLLTLGEVSINLGNCLEDGEDREEEDQEPEQRLCGLTQTELYQRAVDSFKKARQVGGDDYMLPEHFEVFLQDWEQEMHDD</sequence>
<dbReference type="InterPro" id="IPR011990">
    <property type="entry name" value="TPR-like_helical_dom_sf"/>
</dbReference>
<evidence type="ECO:0000256" key="2">
    <source>
        <dbReference type="ARBA" id="ARBA00007273"/>
    </source>
</evidence>
<evidence type="ECO:0000256" key="3">
    <source>
        <dbReference type="ARBA" id="ARBA00023015"/>
    </source>
</evidence>
<keyword evidence="3" id="KW-0805">Transcription regulation</keyword>
<dbReference type="Pfam" id="PF12753">
    <property type="entry name" value="Nro1"/>
    <property type="match status" value="1"/>
</dbReference>
<gene>
    <name evidence="7" type="ORF">IWQ62_000617</name>
</gene>
<dbReference type="GO" id="GO:2000640">
    <property type="term" value="P:positive regulation of SREBP signaling pathway"/>
    <property type="evidence" value="ECO:0007669"/>
    <property type="project" value="TreeGrafter"/>
</dbReference>
<evidence type="ECO:0000256" key="5">
    <source>
        <dbReference type="ARBA" id="ARBA00023242"/>
    </source>
</evidence>
<dbReference type="Proteomes" id="UP001150925">
    <property type="component" value="Unassembled WGS sequence"/>
</dbReference>